<reference evidence="2 3" key="2">
    <citation type="journal article" date="2020" name="Mol. Biol. Evol.">
        <title>Life and death of selfish genes: comparative genomics reveals the dynamic evolution of cytoplasmic incompatibility.</title>
        <authorList>
            <person name="Martinez J."/>
            <person name="Klasson L."/>
            <person name="Welch J."/>
            <person name="Jiggins F.M."/>
        </authorList>
    </citation>
    <scope>NUCLEOTIDE SEQUENCE [LARGE SCALE GENOMIC DNA]</scope>
    <source>
        <strain evidence="2">WStv</strain>
    </source>
</reference>
<dbReference type="EMBL" id="CP050531">
    <property type="protein sequence ID" value="QMV45663.1"/>
    <property type="molecule type" value="Genomic_DNA"/>
</dbReference>
<feature type="compositionally biased region" description="Polar residues" evidence="1">
    <location>
        <begin position="1"/>
        <end position="19"/>
    </location>
</feature>
<accession>A0A7G5C8X9</accession>
<organism evidence="2 3">
    <name type="scientific">Wolbachia pipientis</name>
    <dbReference type="NCBI Taxonomy" id="955"/>
    <lineage>
        <taxon>Bacteria</taxon>
        <taxon>Pseudomonadati</taxon>
        <taxon>Pseudomonadota</taxon>
        <taxon>Alphaproteobacteria</taxon>
        <taxon>Rickettsiales</taxon>
        <taxon>Anaplasmataceae</taxon>
        <taxon>Wolbachieae</taxon>
        <taxon>Wolbachia</taxon>
    </lineage>
</organism>
<evidence type="ECO:0000313" key="3">
    <source>
        <dbReference type="Proteomes" id="UP000515744"/>
    </source>
</evidence>
<sequence length="57" mass="6482">MPYGENRTSTAGYGYNQRTPEPLDEPTQKLFKAIDDENLEAFQQALEEGANVNKFDE</sequence>
<gene>
    <name evidence="2" type="ORF">HC358_00620</name>
</gene>
<dbReference type="RefSeq" id="WP_182159029.1">
    <property type="nucleotide sequence ID" value="NZ_CP050531.1"/>
</dbReference>
<evidence type="ECO:0000313" key="2">
    <source>
        <dbReference type="EMBL" id="QMV45663.1"/>
    </source>
</evidence>
<protein>
    <recommendedName>
        <fullName evidence="4">Ankyrin repeat domain-containing protein</fullName>
    </recommendedName>
</protein>
<dbReference type="Proteomes" id="UP000515744">
    <property type="component" value="Chromosome"/>
</dbReference>
<evidence type="ECO:0008006" key="4">
    <source>
        <dbReference type="Google" id="ProtNLM"/>
    </source>
</evidence>
<dbReference type="AlphaFoldDB" id="A0A7G5C8X9"/>
<feature type="region of interest" description="Disordered" evidence="1">
    <location>
        <begin position="1"/>
        <end position="24"/>
    </location>
</feature>
<name>A0A7G5C8X9_WOLPI</name>
<evidence type="ECO:0000256" key="1">
    <source>
        <dbReference type="SAM" id="MobiDB-lite"/>
    </source>
</evidence>
<proteinExistence type="predicted"/>
<reference evidence="3" key="1">
    <citation type="journal article" date="2020" name="Mol. Biol.">
        <title>Life and death of selfish genes: comparative genomics reveals the dynamic evolution of cytoplasmic incompatibility.</title>
        <authorList>
            <person name="Martinez J."/>
            <person name="Klasson L."/>
            <person name="Welch J."/>
            <person name="Jiggins F.M."/>
        </authorList>
    </citation>
    <scope>NUCLEOTIDE SEQUENCE [LARGE SCALE GENOMIC DNA]</scope>
</reference>